<evidence type="ECO:0000259" key="7">
    <source>
        <dbReference type="SMART" id="SM00535"/>
    </source>
</evidence>
<feature type="active site" evidence="6">
    <location>
        <position position="40"/>
    </location>
</feature>
<keyword evidence="6" id="KW-0963">Cytoplasm</keyword>
<dbReference type="InterPro" id="IPR000999">
    <property type="entry name" value="RNase_III_dom"/>
</dbReference>
<dbReference type="InterPro" id="IPR036389">
    <property type="entry name" value="RNase_III_sf"/>
</dbReference>
<comment type="subcellular location">
    <subcellularLocation>
        <location evidence="6">Cytoplasm</location>
    </subcellularLocation>
</comment>
<dbReference type="InterPro" id="IPR008226">
    <property type="entry name" value="Mini3_fam"/>
</dbReference>
<dbReference type="SMART" id="SM00535">
    <property type="entry name" value="RIBOc"/>
    <property type="match status" value="1"/>
</dbReference>
<keyword evidence="3 6" id="KW-0540">Nuclease</keyword>
<dbReference type="PANTHER" id="PTHR34276">
    <property type="entry name" value="MINI-RIBONUCLEASE 3"/>
    <property type="match status" value="1"/>
</dbReference>
<dbReference type="SUPFAM" id="SSF69065">
    <property type="entry name" value="RNase III domain-like"/>
    <property type="match status" value="1"/>
</dbReference>
<dbReference type="GO" id="GO:0005737">
    <property type="term" value="C:cytoplasm"/>
    <property type="evidence" value="ECO:0007669"/>
    <property type="project" value="UniProtKB-SubCell"/>
</dbReference>
<dbReference type="Pfam" id="PF00636">
    <property type="entry name" value="Ribonuclease_3"/>
    <property type="match status" value="1"/>
</dbReference>
<dbReference type="PANTHER" id="PTHR34276:SF1">
    <property type="entry name" value="MINI-RIBONUCLEASE 3"/>
    <property type="match status" value="1"/>
</dbReference>
<keyword evidence="5 6" id="KW-0378">Hydrolase</keyword>
<comment type="function">
    <text evidence="6">Involved in correct processing of both the 5' and 3' ends of 23S rRNA precursor. Processes 30S rRNA precursor transcript even in absence of ribonuclease 3 (Rnc); Rnc processes 30S rRNA into smaller rRNA precursors.</text>
</comment>
<keyword evidence="6" id="KW-0694">RNA-binding</keyword>
<evidence type="ECO:0000256" key="6">
    <source>
        <dbReference type="HAMAP-Rule" id="MF_01468"/>
    </source>
</evidence>
<proteinExistence type="inferred from homology"/>
<keyword evidence="4 6" id="KW-0255">Endonuclease</keyword>
<comment type="similarity">
    <text evidence="6">Belongs to the MrnC RNase family.</text>
</comment>
<reference evidence="8" key="1">
    <citation type="submission" date="2020-05" db="EMBL/GenBank/DDBJ databases">
        <authorList>
            <person name="Zhu T."/>
            <person name="Keshari N."/>
            <person name="Lu X."/>
        </authorList>
    </citation>
    <scope>NUCLEOTIDE SEQUENCE</scope>
    <source>
        <strain evidence="8">NK1-12</strain>
    </source>
</reference>
<evidence type="ECO:0000256" key="1">
    <source>
        <dbReference type="ARBA" id="ARBA00022517"/>
    </source>
</evidence>
<dbReference type="GO" id="GO:0019843">
    <property type="term" value="F:rRNA binding"/>
    <property type="evidence" value="ECO:0007669"/>
    <property type="project" value="UniProtKB-UniRule"/>
</dbReference>
<evidence type="ECO:0000256" key="4">
    <source>
        <dbReference type="ARBA" id="ARBA00022759"/>
    </source>
</evidence>
<feature type="domain" description="RNase III" evidence="7">
    <location>
        <begin position="7"/>
        <end position="149"/>
    </location>
</feature>
<name>A0AA96WJG6_9CYAN</name>
<dbReference type="GO" id="GO:0004525">
    <property type="term" value="F:ribonuclease III activity"/>
    <property type="evidence" value="ECO:0007669"/>
    <property type="project" value="InterPro"/>
</dbReference>
<keyword evidence="6" id="KW-0699">rRNA-binding</keyword>
<dbReference type="AlphaFoldDB" id="A0AA96WJG6"/>
<keyword evidence="6" id="KW-0460">Magnesium</keyword>
<dbReference type="EC" id="3.1.26.-" evidence="6"/>
<comment type="cofactor">
    <cofactor evidence="6">
        <name>Mg(2+)</name>
        <dbReference type="ChEBI" id="CHEBI:18420"/>
    </cofactor>
</comment>
<comment type="subunit">
    <text evidence="6">Homodimer.</text>
</comment>
<keyword evidence="1 6" id="KW-0690">Ribosome biogenesis</keyword>
<evidence type="ECO:0000256" key="2">
    <source>
        <dbReference type="ARBA" id="ARBA00022552"/>
    </source>
</evidence>
<evidence type="ECO:0000256" key="5">
    <source>
        <dbReference type="ARBA" id="ARBA00022801"/>
    </source>
</evidence>
<evidence type="ECO:0000313" key="8">
    <source>
        <dbReference type="EMBL" id="WNZ26678.1"/>
    </source>
</evidence>
<gene>
    <name evidence="6" type="primary">mrnC</name>
    <name evidence="8" type="ORF">HJG54_18360</name>
</gene>
<sequence>MADRQLIGLSAALLSSEASPLNRLVQIQQLSPAALAYIGDAVYELYVRTHYLLPPKKLHTYHEQVVAQVRAESQARHLQSLQPHLTEAESDLIRRGRNAASKRQKRVDAEIYQQATGLETLLGYLYLCDPERLVELLGQLQLMSEETTEAMPASPV</sequence>
<accession>A0AA96WJG6</accession>
<dbReference type="Gene3D" id="1.10.1520.10">
    <property type="entry name" value="Ribonuclease III domain"/>
    <property type="match status" value="1"/>
</dbReference>
<protein>
    <recommendedName>
        <fullName evidence="6">Mini-ribonuclease 3</fullName>
        <shortName evidence="6">Mini-3</shortName>
        <shortName evidence="6">Mini-RNase 3</shortName>
        <ecNumber evidence="6">3.1.26.-</ecNumber>
    </recommendedName>
    <alternativeName>
        <fullName evidence="6">Mini-RNase III</fullName>
        <shortName evidence="6">Mini-III</shortName>
    </alternativeName>
</protein>
<dbReference type="HAMAP" id="MF_01468">
    <property type="entry name" value="RNase_Mini_III"/>
    <property type="match status" value="1"/>
</dbReference>
<organism evidence="8">
    <name type="scientific">Leptolyngbya sp. NK1-12</name>
    <dbReference type="NCBI Taxonomy" id="2547451"/>
    <lineage>
        <taxon>Bacteria</taxon>
        <taxon>Bacillati</taxon>
        <taxon>Cyanobacteriota</taxon>
        <taxon>Cyanophyceae</taxon>
        <taxon>Leptolyngbyales</taxon>
        <taxon>Leptolyngbyaceae</taxon>
        <taxon>Leptolyngbya group</taxon>
        <taxon>Leptolyngbya</taxon>
    </lineage>
</organism>
<evidence type="ECO:0000256" key="3">
    <source>
        <dbReference type="ARBA" id="ARBA00022722"/>
    </source>
</evidence>
<dbReference type="EMBL" id="CP053586">
    <property type="protein sequence ID" value="WNZ26678.1"/>
    <property type="molecule type" value="Genomic_DNA"/>
</dbReference>
<dbReference type="GO" id="GO:0006364">
    <property type="term" value="P:rRNA processing"/>
    <property type="evidence" value="ECO:0007669"/>
    <property type="project" value="UniProtKB-UniRule"/>
</dbReference>
<keyword evidence="2 6" id="KW-0698">rRNA processing</keyword>